<proteinExistence type="inferred from homology"/>
<dbReference type="Gene3D" id="1.20.1280.170">
    <property type="entry name" value="Exocyst complex component Exo70"/>
    <property type="match status" value="2"/>
</dbReference>
<keyword evidence="2 5" id="KW-0813">Transport</keyword>
<dbReference type="GO" id="GO:0015031">
    <property type="term" value="P:protein transport"/>
    <property type="evidence" value="ECO:0007669"/>
    <property type="project" value="UniProtKB-KW"/>
</dbReference>
<organism evidence="9">
    <name type="scientific">Diabrotica virgifera virgifera</name>
    <name type="common">western corn rootworm</name>
    <dbReference type="NCBI Taxonomy" id="50390"/>
    <lineage>
        <taxon>Eukaryota</taxon>
        <taxon>Metazoa</taxon>
        <taxon>Ecdysozoa</taxon>
        <taxon>Arthropoda</taxon>
        <taxon>Hexapoda</taxon>
        <taxon>Insecta</taxon>
        <taxon>Pterygota</taxon>
        <taxon>Neoptera</taxon>
        <taxon>Endopterygota</taxon>
        <taxon>Coleoptera</taxon>
        <taxon>Polyphaga</taxon>
        <taxon>Cucujiformia</taxon>
        <taxon>Chrysomeloidea</taxon>
        <taxon>Chrysomelidae</taxon>
        <taxon>Galerucinae</taxon>
        <taxon>Diabroticina</taxon>
        <taxon>Diabroticites</taxon>
        <taxon>Diabrotica</taxon>
    </lineage>
</organism>
<evidence type="ECO:0000256" key="7">
    <source>
        <dbReference type="SAM" id="MobiDB-lite"/>
    </source>
</evidence>
<evidence type="ECO:0000256" key="4">
    <source>
        <dbReference type="ARBA" id="ARBA00026169"/>
    </source>
</evidence>
<feature type="region of interest" description="Disordered" evidence="7">
    <location>
        <begin position="236"/>
        <end position="269"/>
    </location>
</feature>
<evidence type="ECO:0000256" key="5">
    <source>
        <dbReference type="RuleBase" id="RU365026"/>
    </source>
</evidence>
<comment type="function">
    <text evidence="5">Component of the exocyst complex involved in the docking of exocytic vesicles with fusion sites on the plasma membrane.</text>
</comment>
<protein>
    <recommendedName>
        <fullName evidence="4 5">Exocyst complex component 7</fullName>
    </recommendedName>
    <alternativeName>
        <fullName evidence="5">Exocyst complex component Exo70</fullName>
    </alternativeName>
</protein>
<dbReference type="Pfam" id="PF03081">
    <property type="entry name" value="Exo70_C"/>
    <property type="match status" value="1"/>
</dbReference>
<dbReference type="InterPro" id="IPR016159">
    <property type="entry name" value="Cullin_repeat-like_dom_sf"/>
</dbReference>
<dbReference type="AlphaFoldDB" id="A0A6P7G254"/>
<evidence type="ECO:0000313" key="9">
    <source>
        <dbReference type="RefSeq" id="XP_028139133.1"/>
    </source>
</evidence>
<feature type="compositionally biased region" description="Low complexity" evidence="7">
    <location>
        <begin position="238"/>
        <end position="250"/>
    </location>
</feature>
<dbReference type="GO" id="GO:0006887">
    <property type="term" value="P:exocytosis"/>
    <property type="evidence" value="ECO:0007669"/>
    <property type="project" value="UniProtKB-KW"/>
</dbReference>
<reference evidence="9" key="1">
    <citation type="submission" date="2025-08" db="UniProtKB">
        <authorList>
            <consortium name="RefSeq"/>
        </authorList>
    </citation>
    <scope>IDENTIFICATION</scope>
    <source>
        <tissue evidence="9">Whole insect</tissue>
    </source>
</reference>
<feature type="domain" description="Exocyst complex subunit Exo70 C-terminal" evidence="8">
    <location>
        <begin position="329"/>
        <end position="667"/>
    </location>
</feature>
<accession>A0A6P7G254</accession>
<dbReference type="InParanoid" id="A0A6P7G254"/>
<evidence type="ECO:0000256" key="3">
    <source>
        <dbReference type="ARBA" id="ARBA00022483"/>
    </source>
</evidence>
<dbReference type="GO" id="GO:0000145">
    <property type="term" value="C:exocyst"/>
    <property type="evidence" value="ECO:0007669"/>
    <property type="project" value="InterPro"/>
</dbReference>
<evidence type="ECO:0000259" key="8">
    <source>
        <dbReference type="Pfam" id="PF03081"/>
    </source>
</evidence>
<keyword evidence="6" id="KW-0175">Coiled coil</keyword>
<comment type="similarity">
    <text evidence="1 5">Belongs to the EXO70 family.</text>
</comment>
<evidence type="ECO:0000256" key="2">
    <source>
        <dbReference type="ARBA" id="ARBA00022448"/>
    </source>
</evidence>
<dbReference type="Pfam" id="PF20669">
    <property type="entry name" value="Exo70_N"/>
    <property type="match status" value="1"/>
</dbReference>
<dbReference type="PANTHER" id="PTHR12542">
    <property type="entry name" value="EXOCYST COMPLEX PROTEIN EXO70"/>
    <property type="match status" value="1"/>
</dbReference>
<evidence type="ECO:0000256" key="1">
    <source>
        <dbReference type="ARBA" id="ARBA00006756"/>
    </source>
</evidence>
<dbReference type="PANTHER" id="PTHR12542:SF41">
    <property type="entry name" value="EXOCYST COMPLEX COMPONENT 7"/>
    <property type="match status" value="1"/>
</dbReference>
<keyword evidence="3 5" id="KW-0268">Exocytosis</keyword>
<name>A0A6P7G254_DIAVI</name>
<dbReference type="InterPro" id="IPR004140">
    <property type="entry name" value="Exo70"/>
</dbReference>
<dbReference type="SUPFAM" id="SSF74788">
    <property type="entry name" value="Cullin repeat-like"/>
    <property type="match status" value="1"/>
</dbReference>
<evidence type="ECO:0000256" key="6">
    <source>
        <dbReference type="SAM" id="Coils"/>
    </source>
</evidence>
<dbReference type="RefSeq" id="XP_028139133.1">
    <property type="nucleotide sequence ID" value="XM_028283332.1"/>
</dbReference>
<sequence length="715" mass="82748">MNLIEERKIEISNKLKKEQANLLLLQERLAKSAHLTEGIGNILNTFEQRLSRLEDTILPVYNETETLRRAQCNIEPTLHLLDNVISHYEVSGDVELIIERGPGESGTDLQSYIHALERLADAQKYFEKNIPQSVELINVTSFFHKGSDKLNAEFKLILDKYNTPILPVVLLDLINLDDSAKDVKVIPKQIPDEVKSQLIQIGNWLFGHDRDEYLTVYGKVRGSVLQRSLTMLRNHQKSVSGGSVHGTTSSPMLKPKFPNRHEASRKPSTRRIGQVFERKANKMFLKASHTLEQSTGLSLGTRRASHLDTSYIGEELDNEQEMENYLISVIALHRLMQFEQILMKDIITPAHQPRVFELIVREAMDTIVQDGENIVSRAKKCIARHDFATVLVIFPIFKQLRNLKPEFERTVEEYDLNVKQKFDQIIQMLHATGAKALEDFVDSIRSDSVTQLPSDGTVHEMTSNVIMFLEQLLDYTDTIGIVLEQDQNYSRQLSKLKFNDRSKALLGLYIKKVLAQLNHALISKSEQYSDTALRSLFRLNNNNYVLKSLQRTNLMDIYLISEPNCQDYYYTSIQDNKKNYSLSWNKLLNYINCDDPSINIHSDKLKDKERAVIKEKFAGFNKEIEEISKVQRGYSIPDIELRESIKRDNKELIIPRYNAFYNNSQWYVGDKKPLKERQPHHLLKGRYFLREYTDLRHINLCYGETHSELSMDNVE</sequence>
<feature type="coiled-coil region" evidence="6">
    <location>
        <begin position="1"/>
        <end position="28"/>
    </location>
</feature>
<dbReference type="GO" id="GO:0005546">
    <property type="term" value="F:phosphatidylinositol-4,5-bisphosphate binding"/>
    <property type="evidence" value="ECO:0007669"/>
    <property type="project" value="InterPro"/>
</dbReference>
<gene>
    <name evidence="9" type="primary">LOC114333455</name>
</gene>
<dbReference type="InterPro" id="IPR046364">
    <property type="entry name" value="Exo70_C"/>
</dbReference>
<keyword evidence="5" id="KW-0653">Protein transport</keyword>
<dbReference type="FunCoup" id="A0A6P7G254">
    <property type="interactions" value="1266"/>
</dbReference>